<name>A0ABS7SSU8_9BURK</name>
<dbReference type="Proteomes" id="UP000809349">
    <property type="component" value="Unassembled WGS sequence"/>
</dbReference>
<evidence type="ECO:0000256" key="1">
    <source>
        <dbReference type="SAM" id="MobiDB-lite"/>
    </source>
</evidence>
<dbReference type="RefSeq" id="WP_223469482.1">
    <property type="nucleotide sequence ID" value="NZ_JAFBIL020000007.1"/>
</dbReference>
<evidence type="ECO:0000313" key="2">
    <source>
        <dbReference type="EMBL" id="MBZ2209005.1"/>
    </source>
</evidence>
<comment type="caution">
    <text evidence="2">The sequence shown here is derived from an EMBL/GenBank/DDBJ whole genome shotgun (WGS) entry which is preliminary data.</text>
</comment>
<sequence>ASASMREQVQNLESTGRSRVSGNRYIAEPDEPHGFPLSRERRRSLNSGKKIIVARRAIS</sequence>
<evidence type="ECO:0000313" key="3">
    <source>
        <dbReference type="Proteomes" id="UP000809349"/>
    </source>
</evidence>
<feature type="compositionally biased region" description="Polar residues" evidence="1">
    <location>
        <begin position="1"/>
        <end position="21"/>
    </location>
</feature>
<proteinExistence type="predicted"/>
<dbReference type="EMBL" id="JAFBIL020000007">
    <property type="protein sequence ID" value="MBZ2209005.1"/>
    <property type="molecule type" value="Genomic_DNA"/>
</dbReference>
<accession>A0ABS7SSU8</accession>
<gene>
    <name evidence="2" type="ORF">I4X03_017185</name>
</gene>
<reference evidence="2 3" key="1">
    <citation type="submission" date="2021-08" db="EMBL/GenBank/DDBJ databases">
        <title>Massilia sp. R798.</title>
        <authorList>
            <person name="Baek J.H."/>
            <person name="Jung H.S."/>
            <person name="Kim K.R."/>
            <person name="Jeon C.O."/>
        </authorList>
    </citation>
    <scope>NUCLEOTIDE SEQUENCE [LARGE SCALE GENOMIC DNA]</scope>
    <source>
        <strain evidence="2 3">R798</strain>
    </source>
</reference>
<organism evidence="2 3">
    <name type="scientific">Massilia soli</name>
    <dbReference type="NCBI Taxonomy" id="2792854"/>
    <lineage>
        <taxon>Bacteria</taxon>
        <taxon>Pseudomonadati</taxon>
        <taxon>Pseudomonadota</taxon>
        <taxon>Betaproteobacteria</taxon>
        <taxon>Burkholderiales</taxon>
        <taxon>Oxalobacteraceae</taxon>
        <taxon>Telluria group</taxon>
        <taxon>Massilia</taxon>
    </lineage>
</organism>
<keyword evidence="3" id="KW-1185">Reference proteome</keyword>
<protein>
    <submittedName>
        <fullName evidence="2">Uncharacterized protein</fullName>
    </submittedName>
</protein>
<feature type="non-terminal residue" evidence="2">
    <location>
        <position position="1"/>
    </location>
</feature>
<feature type="region of interest" description="Disordered" evidence="1">
    <location>
        <begin position="1"/>
        <end position="44"/>
    </location>
</feature>